<proteinExistence type="predicted"/>
<comment type="caution">
    <text evidence="1">The sequence shown here is derived from an EMBL/GenBank/DDBJ whole genome shotgun (WGS) entry which is preliminary data.</text>
</comment>
<dbReference type="EMBL" id="MAXA01000001">
    <property type="protein sequence ID" value="OHV46797.1"/>
    <property type="molecule type" value="Genomic_DNA"/>
</dbReference>
<dbReference type="RefSeq" id="WP_020458466.1">
    <property type="nucleotide sequence ID" value="NZ_MAXA01000001.1"/>
</dbReference>
<protein>
    <submittedName>
        <fullName evidence="1">Uncharacterized protein</fullName>
    </submittedName>
</protein>
<evidence type="ECO:0000313" key="1">
    <source>
        <dbReference type="EMBL" id="OHV46797.1"/>
    </source>
</evidence>
<evidence type="ECO:0000313" key="2">
    <source>
        <dbReference type="Proteomes" id="UP000179769"/>
    </source>
</evidence>
<organism evidence="1 2">
    <name type="scientific">Parafrankia soli</name>
    <dbReference type="NCBI Taxonomy" id="2599596"/>
    <lineage>
        <taxon>Bacteria</taxon>
        <taxon>Bacillati</taxon>
        <taxon>Actinomycetota</taxon>
        <taxon>Actinomycetes</taxon>
        <taxon>Frankiales</taxon>
        <taxon>Frankiaceae</taxon>
        <taxon>Parafrankia</taxon>
    </lineage>
</organism>
<gene>
    <name evidence="1" type="ORF">BBK14_00520</name>
</gene>
<name>A0A1S1RL54_9ACTN</name>
<reference evidence="2" key="1">
    <citation type="submission" date="2016-07" db="EMBL/GenBank/DDBJ databases">
        <title>Frankia sp. NRRL B-16219 Genome sequencing.</title>
        <authorList>
            <person name="Ghodhbane-Gtari F."/>
            <person name="Swanson E."/>
            <person name="Gueddou A."/>
            <person name="Louati M."/>
            <person name="Nouioui I."/>
            <person name="Hezbri K."/>
            <person name="Abebe-Akele F."/>
            <person name="Simpson S."/>
            <person name="Morris K."/>
            <person name="Thomas K."/>
            <person name="Gtari M."/>
            <person name="Tisa L.S."/>
        </authorList>
    </citation>
    <scope>NUCLEOTIDE SEQUENCE [LARGE SCALE GENOMIC DNA]</scope>
    <source>
        <strain evidence="2">NRRL B-16219</strain>
    </source>
</reference>
<keyword evidence="2" id="KW-1185">Reference proteome</keyword>
<dbReference type="Proteomes" id="UP000179769">
    <property type="component" value="Unassembled WGS sequence"/>
</dbReference>
<dbReference type="OrthoDB" id="3214735at2"/>
<dbReference type="AlphaFoldDB" id="A0A1S1RL54"/>
<sequence>MSDSVRELSRQTNLLLSRVRSWTGSSWDVRIPTGETRAARLRTLIDELAMLGRQAGSGAPLGVRPPRVADHALPDQLIVLADDFLDAVTSADRSAAPGRKADLMGRALTAVSTARNDLDGPGFGFRPR</sequence>
<accession>A0A1S1RL54</accession>